<dbReference type="Proteomes" id="UP000305067">
    <property type="component" value="Unassembled WGS sequence"/>
</dbReference>
<proteinExistence type="predicted"/>
<feature type="region of interest" description="Disordered" evidence="1">
    <location>
        <begin position="74"/>
        <end position="93"/>
    </location>
</feature>
<organism evidence="2 3">
    <name type="scientific">Pterulicium gracile</name>
    <dbReference type="NCBI Taxonomy" id="1884261"/>
    <lineage>
        <taxon>Eukaryota</taxon>
        <taxon>Fungi</taxon>
        <taxon>Dikarya</taxon>
        <taxon>Basidiomycota</taxon>
        <taxon>Agaricomycotina</taxon>
        <taxon>Agaricomycetes</taxon>
        <taxon>Agaricomycetidae</taxon>
        <taxon>Agaricales</taxon>
        <taxon>Pleurotineae</taxon>
        <taxon>Pterulaceae</taxon>
        <taxon>Pterulicium</taxon>
    </lineage>
</organism>
<evidence type="ECO:0000313" key="2">
    <source>
        <dbReference type="EMBL" id="TFL07862.1"/>
    </source>
</evidence>
<keyword evidence="3" id="KW-1185">Reference proteome</keyword>
<name>A0A5C3R101_9AGAR</name>
<feature type="compositionally biased region" description="Pro residues" evidence="1">
    <location>
        <begin position="110"/>
        <end position="119"/>
    </location>
</feature>
<protein>
    <submittedName>
        <fullName evidence="2">Uncharacterized protein</fullName>
    </submittedName>
</protein>
<feature type="non-terminal residue" evidence="2">
    <location>
        <position position="183"/>
    </location>
</feature>
<dbReference type="AlphaFoldDB" id="A0A5C3R101"/>
<feature type="region of interest" description="Disordered" evidence="1">
    <location>
        <begin position="99"/>
        <end position="183"/>
    </location>
</feature>
<evidence type="ECO:0000256" key="1">
    <source>
        <dbReference type="SAM" id="MobiDB-lite"/>
    </source>
</evidence>
<sequence length="183" mass="20549">MRLWRGHHLAHLQEPRALGLITPQYNPTTYTHIYHHLLHTTTHTTSTTTYTYIPLLIPITTMDFLKNVTRDDRRIDGNDNLPVDHEQPPRQEGFLDKLAQRLNDDDKPNAPAPVKPQAPPAGEEPSFFDRLQDKISPPPPRPITPPPPPPPATLGDKISDFFSGNSEPKVAEHVAPPAPPKEE</sequence>
<feature type="compositionally biased region" description="Pro residues" evidence="1">
    <location>
        <begin position="136"/>
        <end position="152"/>
    </location>
</feature>
<feature type="compositionally biased region" description="Basic and acidic residues" evidence="1">
    <location>
        <begin position="99"/>
        <end position="108"/>
    </location>
</feature>
<gene>
    <name evidence="2" type="ORF">BDV98DRAFT_539933</name>
</gene>
<reference evidence="2 3" key="1">
    <citation type="journal article" date="2019" name="Nat. Ecol. Evol.">
        <title>Megaphylogeny resolves global patterns of mushroom evolution.</title>
        <authorList>
            <person name="Varga T."/>
            <person name="Krizsan K."/>
            <person name="Foldi C."/>
            <person name="Dima B."/>
            <person name="Sanchez-Garcia M."/>
            <person name="Sanchez-Ramirez S."/>
            <person name="Szollosi G.J."/>
            <person name="Szarkandi J.G."/>
            <person name="Papp V."/>
            <person name="Albert L."/>
            <person name="Andreopoulos W."/>
            <person name="Angelini C."/>
            <person name="Antonin V."/>
            <person name="Barry K.W."/>
            <person name="Bougher N.L."/>
            <person name="Buchanan P."/>
            <person name="Buyck B."/>
            <person name="Bense V."/>
            <person name="Catcheside P."/>
            <person name="Chovatia M."/>
            <person name="Cooper J."/>
            <person name="Damon W."/>
            <person name="Desjardin D."/>
            <person name="Finy P."/>
            <person name="Geml J."/>
            <person name="Haridas S."/>
            <person name="Hughes K."/>
            <person name="Justo A."/>
            <person name="Karasinski D."/>
            <person name="Kautmanova I."/>
            <person name="Kiss B."/>
            <person name="Kocsube S."/>
            <person name="Kotiranta H."/>
            <person name="LaButti K.M."/>
            <person name="Lechner B.E."/>
            <person name="Liimatainen K."/>
            <person name="Lipzen A."/>
            <person name="Lukacs Z."/>
            <person name="Mihaltcheva S."/>
            <person name="Morgado L.N."/>
            <person name="Niskanen T."/>
            <person name="Noordeloos M.E."/>
            <person name="Ohm R.A."/>
            <person name="Ortiz-Santana B."/>
            <person name="Ovrebo C."/>
            <person name="Racz N."/>
            <person name="Riley R."/>
            <person name="Savchenko A."/>
            <person name="Shiryaev A."/>
            <person name="Soop K."/>
            <person name="Spirin V."/>
            <person name="Szebenyi C."/>
            <person name="Tomsovsky M."/>
            <person name="Tulloss R.E."/>
            <person name="Uehling J."/>
            <person name="Grigoriev I.V."/>
            <person name="Vagvolgyi C."/>
            <person name="Papp T."/>
            <person name="Martin F.M."/>
            <person name="Miettinen O."/>
            <person name="Hibbett D.S."/>
            <person name="Nagy L.G."/>
        </authorList>
    </citation>
    <scope>NUCLEOTIDE SEQUENCE [LARGE SCALE GENOMIC DNA]</scope>
    <source>
        <strain evidence="2 3">CBS 309.79</strain>
    </source>
</reference>
<evidence type="ECO:0000313" key="3">
    <source>
        <dbReference type="Proteomes" id="UP000305067"/>
    </source>
</evidence>
<accession>A0A5C3R101</accession>
<dbReference type="EMBL" id="ML178814">
    <property type="protein sequence ID" value="TFL07862.1"/>
    <property type="molecule type" value="Genomic_DNA"/>
</dbReference>